<keyword evidence="7" id="KW-1185">Reference proteome</keyword>
<evidence type="ECO:0000256" key="1">
    <source>
        <dbReference type="ARBA" id="ARBA00005964"/>
    </source>
</evidence>
<organism evidence="6 7">
    <name type="scientific">Nocardioides mangrovi</name>
    <dbReference type="NCBI Taxonomy" id="2874580"/>
    <lineage>
        <taxon>Bacteria</taxon>
        <taxon>Bacillati</taxon>
        <taxon>Actinomycetota</taxon>
        <taxon>Actinomycetes</taxon>
        <taxon>Propionibacteriales</taxon>
        <taxon>Nocardioidaceae</taxon>
        <taxon>Nocardioides</taxon>
    </lineage>
</organism>
<sequence>MSTDQVRTRVASGALLGASAGGVAAFRGIPYAAPPVGPLRWRPPAPPAAWDGDRPALQPGPAPVQPQPPRNSIMWHTNFADSRALVMSEDCLYLNVWSPDPGGGGLPVLVFLQGGGNRFGHGGQEIHDGASMARRGVVVVTLTLRVGALGYLAHPELAAEDEHGASGNYGPLDVLAALRWVRENIAAFGGDPDRVTLAGNSAGAAIVNHLMAAPAARGLFRAALGQSSAGIHRGEGAMATQEEAQQEGVRALGPLGAVPLEQLRRLPPVSLLLDAHLGVVLDGRLLTTDTTEVFEAGHQAAVPLLVGWNSDEGALYTPAGAADALRERVTSGPHARVLAPHYPVGPAEIAASARAFTSETRFGGPVWRWARTHVDTSGAPTWVYRFDHAPPLPPDLDLAPPPDGGTGYGVFHTAELPYTGDNLDCRRWPWTEADRELARVTADTWARFVTDLDPNGGALPAWPGFDTTPEARALVLGTRLRVEPVPRVAALEALATLPRPL</sequence>
<dbReference type="PANTHER" id="PTHR11559">
    <property type="entry name" value="CARBOXYLESTERASE"/>
    <property type="match status" value="1"/>
</dbReference>
<feature type="region of interest" description="Disordered" evidence="4">
    <location>
        <begin position="42"/>
        <end position="67"/>
    </location>
</feature>
<dbReference type="InterPro" id="IPR019819">
    <property type="entry name" value="Carboxylesterase_B_CS"/>
</dbReference>
<evidence type="ECO:0000256" key="3">
    <source>
        <dbReference type="RuleBase" id="RU361235"/>
    </source>
</evidence>
<dbReference type="SUPFAM" id="SSF53474">
    <property type="entry name" value="alpha/beta-Hydrolases"/>
    <property type="match status" value="1"/>
</dbReference>
<reference evidence="6 7" key="1">
    <citation type="submission" date="2021-09" db="EMBL/GenBank/DDBJ databases">
        <title>Whole genome sequence of Nocardioides sp. GBK3QG-3.</title>
        <authorList>
            <person name="Tuo L."/>
        </authorList>
    </citation>
    <scope>NUCLEOTIDE SEQUENCE [LARGE SCALE GENOMIC DNA]</scope>
    <source>
        <strain evidence="6 7">GBK3QG-3</strain>
    </source>
</reference>
<dbReference type="Proteomes" id="UP000780875">
    <property type="component" value="Unassembled WGS sequence"/>
</dbReference>
<dbReference type="EMBL" id="JAIQZJ010000008">
    <property type="protein sequence ID" value="MBZ5739535.1"/>
    <property type="molecule type" value="Genomic_DNA"/>
</dbReference>
<proteinExistence type="inferred from homology"/>
<name>A0ABS7UFD2_9ACTN</name>
<feature type="domain" description="Carboxylesterase type B" evidence="5">
    <location>
        <begin position="5"/>
        <end position="321"/>
    </location>
</feature>
<evidence type="ECO:0000313" key="7">
    <source>
        <dbReference type="Proteomes" id="UP000780875"/>
    </source>
</evidence>
<evidence type="ECO:0000259" key="5">
    <source>
        <dbReference type="Pfam" id="PF00135"/>
    </source>
</evidence>
<feature type="domain" description="Carboxylesterase type B" evidence="5">
    <location>
        <begin position="351"/>
        <end position="470"/>
    </location>
</feature>
<dbReference type="PROSITE" id="PS00122">
    <property type="entry name" value="CARBOXYLESTERASE_B_1"/>
    <property type="match status" value="1"/>
</dbReference>
<protein>
    <recommendedName>
        <fullName evidence="3">Carboxylic ester hydrolase</fullName>
        <ecNumber evidence="3">3.1.1.-</ecNumber>
    </recommendedName>
</protein>
<accession>A0ABS7UFD2</accession>
<dbReference type="EC" id="3.1.1.-" evidence="3"/>
<dbReference type="Gene3D" id="3.40.50.1820">
    <property type="entry name" value="alpha/beta hydrolase"/>
    <property type="match status" value="1"/>
</dbReference>
<dbReference type="Pfam" id="PF00135">
    <property type="entry name" value="COesterase"/>
    <property type="match status" value="2"/>
</dbReference>
<evidence type="ECO:0000256" key="4">
    <source>
        <dbReference type="SAM" id="MobiDB-lite"/>
    </source>
</evidence>
<dbReference type="InterPro" id="IPR050309">
    <property type="entry name" value="Type-B_Carboxylest/Lipase"/>
</dbReference>
<dbReference type="PROSITE" id="PS00941">
    <property type="entry name" value="CARBOXYLESTERASE_B_2"/>
    <property type="match status" value="1"/>
</dbReference>
<dbReference type="InterPro" id="IPR002018">
    <property type="entry name" value="CarbesteraseB"/>
</dbReference>
<evidence type="ECO:0000313" key="6">
    <source>
        <dbReference type="EMBL" id="MBZ5739535.1"/>
    </source>
</evidence>
<dbReference type="InterPro" id="IPR029058">
    <property type="entry name" value="AB_hydrolase_fold"/>
</dbReference>
<comment type="caution">
    <text evidence="6">The sequence shown here is derived from an EMBL/GenBank/DDBJ whole genome shotgun (WGS) entry which is preliminary data.</text>
</comment>
<gene>
    <name evidence="6" type="ORF">K8U61_15280</name>
</gene>
<evidence type="ECO:0000256" key="2">
    <source>
        <dbReference type="ARBA" id="ARBA00022801"/>
    </source>
</evidence>
<comment type="similarity">
    <text evidence="1 3">Belongs to the type-B carboxylesterase/lipase family.</text>
</comment>
<keyword evidence="2 3" id="KW-0378">Hydrolase</keyword>
<dbReference type="RefSeq" id="WP_224123901.1">
    <property type="nucleotide sequence ID" value="NZ_JAIQZJ010000008.1"/>
</dbReference>
<feature type="compositionally biased region" description="Pro residues" evidence="4">
    <location>
        <begin position="58"/>
        <end position="67"/>
    </location>
</feature>
<dbReference type="InterPro" id="IPR019826">
    <property type="entry name" value="Carboxylesterase_B_AS"/>
</dbReference>